<organism evidence="1 2">
    <name type="scientific">Dentiscutata heterogama</name>
    <dbReference type="NCBI Taxonomy" id="1316150"/>
    <lineage>
        <taxon>Eukaryota</taxon>
        <taxon>Fungi</taxon>
        <taxon>Fungi incertae sedis</taxon>
        <taxon>Mucoromycota</taxon>
        <taxon>Glomeromycotina</taxon>
        <taxon>Glomeromycetes</taxon>
        <taxon>Diversisporales</taxon>
        <taxon>Gigasporaceae</taxon>
        <taxon>Dentiscutata</taxon>
    </lineage>
</organism>
<sequence>MQVSSINSDMALKSPIFNPIQNLQPFHKRYTMILHKYQLGIVTLLALFQLFFTDNQLQKMIENTNIYKIVKVEYIPGLNNTGYMVAYLLHENNIDTCGTVYTNLAEFSKELKVSKTLDWIF</sequence>
<comment type="caution">
    <text evidence="1">The sequence shown here is derived from an EMBL/GenBank/DDBJ whole genome shotgun (WGS) entry which is preliminary data.</text>
</comment>
<dbReference type="EMBL" id="CAJVPU010000760">
    <property type="protein sequence ID" value="CAG8461365.1"/>
    <property type="molecule type" value="Genomic_DNA"/>
</dbReference>
<evidence type="ECO:0000313" key="2">
    <source>
        <dbReference type="Proteomes" id="UP000789702"/>
    </source>
</evidence>
<proteinExistence type="predicted"/>
<evidence type="ECO:0000313" key="1">
    <source>
        <dbReference type="EMBL" id="CAG8461365.1"/>
    </source>
</evidence>
<reference evidence="1" key="1">
    <citation type="submission" date="2021-06" db="EMBL/GenBank/DDBJ databases">
        <authorList>
            <person name="Kallberg Y."/>
            <person name="Tangrot J."/>
            <person name="Rosling A."/>
        </authorList>
    </citation>
    <scope>NUCLEOTIDE SEQUENCE</scope>
    <source>
        <strain evidence="1">IL203A</strain>
    </source>
</reference>
<dbReference type="Proteomes" id="UP000789702">
    <property type="component" value="Unassembled WGS sequence"/>
</dbReference>
<protein>
    <submittedName>
        <fullName evidence="1">6975_t:CDS:1</fullName>
    </submittedName>
</protein>
<gene>
    <name evidence="1" type="ORF">DHETER_LOCUS1298</name>
</gene>
<accession>A0ACA9K9V5</accession>
<name>A0ACA9K9V5_9GLOM</name>
<keyword evidence="2" id="KW-1185">Reference proteome</keyword>